<reference evidence="14 15" key="1">
    <citation type="journal article" date="2018" name="BMC Genomics">
        <title>Genomic evidence for intraspecific hybridization in a clonal and extremely halotolerant yeast.</title>
        <authorList>
            <person name="Gostincar C."/>
            <person name="Stajich J.E."/>
            <person name="Zupancic J."/>
            <person name="Zalar P."/>
            <person name="Gunde-Cimerman N."/>
        </authorList>
    </citation>
    <scope>NUCLEOTIDE SEQUENCE [LARGE SCALE GENOMIC DNA]</scope>
    <source>
        <strain evidence="13 15">EXF-6654</strain>
        <strain evidence="12 14">EXF-6656</strain>
    </source>
</reference>
<keyword evidence="5" id="KW-0964">Secreted</keyword>
<dbReference type="Proteomes" id="UP000281245">
    <property type="component" value="Unassembled WGS sequence"/>
</dbReference>
<evidence type="ECO:0000256" key="4">
    <source>
        <dbReference type="ARBA" id="ARBA00012706"/>
    </source>
</evidence>
<comment type="subcellular location">
    <subcellularLocation>
        <location evidence="2">Secreted</location>
    </subcellularLocation>
</comment>
<evidence type="ECO:0000256" key="10">
    <source>
        <dbReference type="SAM" id="SignalP"/>
    </source>
</evidence>
<dbReference type="GO" id="GO:0046355">
    <property type="term" value="P:mannan catabolic process"/>
    <property type="evidence" value="ECO:0007669"/>
    <property type="project" value="UniProtKB-ARBA"/>
</dbReference>
<dbReference type="InterPro" id="IPR045053">
    <property type="entry name" value="MAN-like"/>
</dbReference>
<keyword evidence="7 9" id="KW-0378">Hydrolase</keyword>
<evidence type="ECO:0000256" key="7">
    <source>
        <dbReference type="ARBA" id="ARBA00022801"/>
    </source>
</evidence>
<evidence type="ECO:0000256" key="8">
    <source>
        <dbReference type="ARBA" id="ARBA00023295"/>
    </source>
</evidence>
<name>A0A3M6X5Y4_HORWE</name>
<evidence type="ECO:0000256" key="5">
    <source>
        <dbReference type="ARBA" id="ARBA00022525"/>
    </source>
</evidence>
<dbReference type="PANTHER" id="PTHR31451">
    <property type="match status" value="1"/>
</dbReference>
<dbReference type="InterPro" id="IPR001547">
    <property type="entry name" value="Glyco_hydro_5"/>
</dbReference>
<dbReference type="VEuPathDB" id="FungiDB:BTJ68_11316"/>
<dbReference type="Gene3D" id="3.20.20.80">
    <property type="entry name" value="Glycosidases"/>
    <property type="match status" value="1"/>
</dbReference>
<accession>A0A3M6X5Y4</accession>
<feature type="domain" description="Glycoside hydrolase family 5" evidence="11">
    <location>
        <begin position="35"/>
        <end position="318"/>
    </location>
</feature>
<keyword evidence="6 10" id="KW-0732">Signal</keyword>
<evidence type="ECO:0000313" key="15">
    <source>
        <dbReference type="Proteomes" id="UP000282582"/>
    </source>
</evidence>
<evidence type="ECO:0000313" key="14">
    <source>
        <dbReference type="Proteomes" id="UP000281245"/>
    </source>
</evidence>
<evidence type="ECO:0000256" key="9">
    <source>
        <dbReference type="RuleBase" id="RU361153"/>
    </source>
</evidence>
<feature type="signal peptide" evidence="10">
    <location>
        <begin position="1"/>
        <end position="19"/>
    </location>
</feature>
<dbReference type="GO" id="GO:0016985">
    <property type="term" value="F:mannan endo-1,4-beta-mannosidase activity"/>
    <property type="evidence" value="ECO:0007669"/>
    <property type="project" value="UniProtKB-EC"/>
</dbReference>
<comment type="similarity">
    <text evidence="3 9">Belongs to the glycosyl hydrolase 5 (cellulase A) family.</text>
</comment>
<dbReference type="InterPro" id="IPR017853">
    <property type="entry name" value="GH"/>
</dbReference>
<dbReference type="SUPFAM" id="SSF51445">
    <property type="entry name" value="(Trans)glycosidases"/>
    <property type="match status" value="1"/>
</dbReference>
<protein>
    <recommendedName>
        <fullName evidence="4">mannan endo-1,4-beta-mannosidase</fullName>
        <ecNumber evidence="4">3.2.1.78</ecNumber>
    </recommendedName>
</protein>
<evidence type="ECO:0000256" key="6">
    <source>
        <dbReference type="ARBA" id="ARBA00022729"/>
    </source>
</evidence>
<evidence type="ECO:0000256" key="1">
    <source>
        <dbReference type="ARBA" id="ARBA00001678"/>
    </source>
</evidence>
<dbReference type="AlphaFoldDB" id="A0A3M6X5Y4"/>
<dbReference type="Pfam" id="PF00150">
    <property type="entry name" value="Cellulase"/>
    <property type="match status" value="1"/>
</dbReference>
<comment type="caution">
    <text evidence="12">The sequence shown here is derived from an EMBL/GenBank/DDBJ whole genome shotgun (WGS) entry which is preliminary data.</text>
</comment>
<keyword evidence="8 9" id="KW-0326">Glycosidase</keyword>
<dbReference type="EC" id="3.2.1.78" evidence="4"/>
<dbReference type="EMBL" id="QWIK01000086">
    <property type="protein sequence ID" value="RMY13793.1"/>
    <property type="molecule type" value="Genomic_DNA"/>
</dbReference>
<evidence type="ECO:0000313" key="13">
    <source>
        <dbReference type="EMBL" id="RMY13793.1"/>
    </source>
</evidence>
<evidence type="ECO:0000313" key="12">
    <source>
        <dbReference type="EMBL" id="RMX86202.1"/>
    </source>
</evidence>
<dbReference type="PANTHER" id="PTHR31451:SF39">
    <property type="entry name" value="MANNAN ENDO-1,4-BETA-MANNOSIDASE 1"/>
    <property type="match status" value="1"/>
</dbReference>
<dbReference type="EMBL" id="QWIJ01000179">
    <property type="protein sequence ID" value="RMX86202.1"/>
    <property type="molecule type" value="Genomic_DNA"/>
</dbReference>
<dbReference type="Proteomes" id="UP000282582">
    <property type="component" value="Unassembled WGS sequence"/>
</dbReference>
<sequence>MRLLSVVGALAGLLGCTSAASLFAGSNLYYAAGLNQEQQTTLFEGLQDANVRVLRVWLDGQDSPQKGTYFTSFPSLEGDTPRSYNDEVLNRLDDFMHRAQSYDIKLIISFHSYNALKAHSDFYGQYYGTSLFYSDSNAIGYYKDRIAHVMAHVNPHNGKPWSQSHEYIFAFETQNEAMHGNEYPDVLADWQCEIAGAIKGNLQGRSDILVSTGGGSYLATSAQDPYFSCAALDVIAIHAYGLADLTKEALEPYVKKAQKSGKKLIMQEWGMCYYDTPNNNCPTGNALSTLIRDNNIKKYADSIGLAGIPWMYWQIIPNGDPHYGYDYEVGIDHQNWSALKAASQVASQYAAAFDFSEWL</sequence>
<feature type="chain" id="PRO_5033799961" description="mannan endo-1,4-beta-mannosidase" evidence="10">
    <location>
        <begin position="20"/>
        <end position="359"/>
    </location>
</feature>
<evidence type="ECO:0000256" key="2">
    <source>
        <dbReference type="ARBA" id="ARBA00004613"/>
    </source>
</evidence>
<organism evidence="12 14">
    <name type="scientific">Hortaea werneckii</name>
    <name type="common">Black yeast</name>
    <name type="synonym">Cladosporium werneckii</name>
    <dbReference type="NCBI Taxonomy" id="91943"/>
    <lineage>
        <taxon>Eukaryota</taxon>
        <taxon>Fungi</taxon>
        <taxon>Dikarya</taxon>
        <taxon>Ascomycota</taxon>
        <taxon>Pezizomycotina</taxon>
        <taxon>Dothideomycetes</taxon>
        <taxon>Dothideomycetidae</taxon>
        <taxon>Mycosphaerellales</taxon>
        <taxon>Teratosphaeriaceae</taxon>
        <taxon>Hortaea</taxon>
    </lineage>
</organism>
<dbReference type="PROSITE" id="PS51257">
    <property type="entry name" value="PROKAR_LIPOPROTEIN"/>
    <property type="match status" value="1"/>
</dbReference>
<proteinExistence type="inferred from homology"/>
<dbReference type="GO" id="GO:0005576">
    <property type="term" value="C:extracellular region"/>
    <property type="evidence" value="ECO:0007669"/>
    <property type="project" value="UniProtKB-SubCell"/>
</dbReference>
<evidence type="ECO:0000259" key="11">
    <source>
        <dbReference type="Pfam" id="PF00150"/>
    </source>
</evidence>
<comment type="catalytic activity">
    <reaction evidence="1">
        <text>Random hydrolysis of (1-&gt;4)-beta-D-mannosidic linkages in mannans, galactomannans and glucomannans.</text>
        <dbReference type="EC" id="3.2.1.78"/>
    </reaction>
</comment>
<gene>
    <name evidence="13" type="ORF">D0868_01820</name>
    <name evidence="12" type="ORF">D0869_03262</name>
</gene>
<dbReference type="OrthoDB" id="428177at2759"/>
<evidence type="ECO:0000256" key="3">
    <source>
        <dbReference type="ARBA" id="ARBA00005641"/>
    </source>
</evidence>